<evidence type="ECO:0008006" key="6">
    <source>
        <dbReference type="Google" id="ProtNLM"/>
    </source>
</evidence>
<dbReference type="InterPro" id="IPR010987">
    <property type="entry name" value="Glutathione-S-Trfase_C-like"/>
</dbReference>
<dbReference type="Gene3D" id="3.40.30.10">
    <property type="entry name" value="Glutaredoxin"/>
    <property type="match status" value="1"/>
</dbReference>
<sequence>MASGENKLILYTNHTCTWANRANVALAELGVPFEEVIINVDGPRPAEFLKLNPRALVPVLIFNGEILVESVVICQFLADVYPSHLCPPSTSTAGALRRARMSFFTDAYWTKFHTTLFKLFEAPTDADAERVIDEAVAGLLREVEPLLHDANPFFGGSDKLTLAEVIMGPFVIRAVTLSKHGVYPASLNAQIQQKAPNFHRWATAVSSHPSITSIFDEDVIVARSRAKRARMRTAAGLEL</sequence>
<name>A0AAN9UVC3_9PEZI</name>
<gene>
    <name evidence="4" type="ORF">SLS62_005187</name>
</gene>
<evidence type="ECO:0000259" key="2">
    <source>
        <dbReference type="PROSITE" id="PS50404"/>
    </source>
</evidence>
<dbReference type="SUPFAM" id="SSF47616">
    <property type="entry name" value="GST C-terminal domain-like"/>
    <property type="match status" value="1"/>
</dbReference>
<protein>
    <recommendedName>
        <fullName evidence="6">Glutathione S-transferase</fullName>
    </recommendedName>
</protein>
<dbReference type="Proteomes" id="UP001320420">
    <property type="component" value="Unassembled WGS sequence"/>
</dbReference>
<dbReference type="EMBL" id="JAKJXP020000034">
    <property type="protein sequence ID" value="KAK7752845.1"/>
    <property type="molecule type" value="Genomic_DNA"/>
</dbReference>
<dbReference type="SFLD" id="SFLDS00019">
    <property type="entry name" value="Glutathione_Transferase_(cytos"/>
    <property type="match status" value="1"/>
</dbReference>
<reference evidence="4 5" key="1">
    <citation type="submission" date="2024-02" db="EMBL/GenBank/DDBJ databases">
        <title>De novo assembly and annotation of 12 fungi associated with fruit tree decline syndrome in Ontario, Canada.</title>
        <authorList>
            <person name="Sulman M."/>
            <person name="Ellouze W."/>
            <person name="Ilyukhin E."/>
        </authorList>
    </citation>
    <scope>NUCLEOTIDE SEQUENCE [LARGE SCALE GENOMIC DNA]</scope>
    <source>
        <strain evidence="4 5">M11/M66-122</strain>
    </source>
</reference>
<dbReference type="InterPro" id="IPR036282">
    <property type="entry name" value="Glutathione-S-Trfase_C_sf"/>
</dbReference>
<evidence type="ECO:0000313" key="4">
    <source>
        <dbReference type="EMBL" id="KAK7752845.1"/>
    </source>
</evidence>
<dbReference type="InterPro" id="IPR036249">
    <property type="entry name" value="Thioredoxin-like_sf"/>
</dbReference>
<keyword evidence="5" id="KW-1185">Reference proteome</keyword>
<comment type="caution">
    <text evidence="4">The sequence shown here is derived from an EMBL/GenBank/DDBJ whole genome shotgun (WGS) entry which is preliminary data.</text>
</comment>
<proteinExistence type="inferred from homology"/>
<organism evidence="4 5">
    <name type="scientific">Diatrype stigma</name>
    <dbReference type="NCBI Taxonomy" id="117547"/>
    <lineage>
        <taxon>Eukaryota</taxon>
        <taxon>Fungi</taxon>
        <taxon>Dikarya</taxon>
        <taxon>Ascomycota</taxon>
        <taxon>Pezizomycotina</taxon>
        <taxon>Sordariomycetes</taxon>
        <taxon>Xylariomycetidae</taxon>
        <taxon>Xylariales</taxon>
        <taxon>Diatrypaceae</taxon>
        <taxon>Diatrype</taxon>
    </lineage>
</organism>
<dbReference type="CDD" id="cd00299">
    <property type="entry name" value="GST_C_family"/>
    <property type="match status" value="1"/>
</dbReference>
<feature type="domain" description="GST C-terminal" evidence="3">
    <location>
        <begin position="94"/>
        <end position="235"/>
    </location>
</feature>
<dbReference type="PROSITE" id="PS50404">
    <property type="entry name" value="GST_NTER"/>
    <property type="match status" value="1"/>
</dbReference>
<evidence type="ECO:0000256" key="1">
    <source>
        <dbReference type="ARBA" id="ARBA00007409"/>
    </source>
</evidence>
<dbReference type="InterPro" id="IPR050983">
    <property type="entry name" value="GST_Omega/HSP26"/>
</dbReference>
<dbReference type="AlphaFoldDB" id="A0AAN9UVC3"/>
<dbReference type="InterPro" id="IPR040079">
    <property type="entry name" value="Glutathione_S-Trfase"/>
</dbReference>
<dbReference type="PANTHER" id="PTHR43968:SF8">
    <property type="entry name" value="S-TRANSFERASE, PUTATIVE (AFU_ORTHOLOGUE AFUA_2G00590)-RELATED"/>
    <property type="match status" value="1"/>
</dbReference>
<accession>A0AAN9UVC3</accession>
<evidence type="ECO:0000313" key="5">
    <source>
        <dbReference type="Proteomes" id="UP001320420"/>
    </source>
</evidence>
<dbReference type="CDD" id="cd00570">
    <property type="entry name" value="GST_N_family"/>
    <property type="match status" value="1"/>
</dbReference>
<dbReference type="PANTHER" id="PTHR43968">
    <property type="match status" value="1"/>
</dbReference>
<feature type="domain" description="GST N-terminal" evidence="2">
    <location>
        <begin position="6"/>
        <end position="85"/>
    </location>
</feature>
<dbReference type="InterPro" id="IPR004045">
    <property type="entry name" value="Glutathione_S-Trfase_N"/>
</dbReference>
<dbReference type="PROSITE" id="PS51354">
    <property type="entry name" value="GLUTAREDOXIN_2"/>
    <property type="match status" value="1"/>
</dbReference>
<dbReference type="Pfam" id="PF13409">
    <property type="entry name" value="GST_N_2"/>
    <property type="match status" value="1"/>
</dbReference>
<dbReference type="SFLD" id="SFLDG00358">
    <property type="entry name" value="Main_(cytGST)"/>
    <property type="match status" value="1"/>
</dbReference>
<evidence type="ECO:0000259" key="3">
    <source>
        <dbReference type="PROSITE" id="PS50405"/>
    </source>
</evidence>
<comment type="similarity">
    <text evidence="1">Belongs to the GST superfamily.</text>
</comment>
<dbReference type="GO" id="GO:0005737">
    <property type="term" value="C:cytoplasm"/>
    <property type="evidence" value="ECO:0007669"/>
    <property type="project" value="TreeGrafter"/>
</dbReference>
<dbReference type="Gene3D" id="1.20.1050.10">
    <property type="match status" value="1"/>
</dbReference>
<dbReference type="PROSITE" id="PS50405">
    <property type="entry name" value="GST_CTER"/>
    <property type="match status" value="1"/>
</dbReference>
<dbReference type="SUPFAM" id="SSF52833">
    <property type="entry name" value="Thioredoxin-like"/>
    <property type="match status" value="1"/>
</dbReference>